<reference evidence="2" key="2">
    <citation type="journal article" date="2021" name="Genome Biol. Evol.">
        <title>Developing a high-quality reference genome for a parasitic bivalve with doubly uniparental inheritance (Bivalvia: Unionida).</title>
        <authorList>
            <person name="Smith C.H."/>
        </authorList>
    </citation>
    <scope>NUCLEOTIDE SEQUENCE</scope>
    <source>
        <strain evidence="2">CHS0354</strain>
        <tissue evidence="2">Mantle</tissue>
    </source>
</reference>
<keyword evidence="1" id="KW-0175">Coiled coil</keyword>
<sequence length="280" mass="32624">MDTAPLSKKDSIVVESEKILREMKHEISALEDRVKLLEKENSETSILKEQLQINRRLNDRLFSKIDGDRRDTDKNMQVLSDLMGELKDPIHQVVDNLTAWSESIKDDDIRSSFKQFCRSLKPEDLTYTENLNIRKCLKDKLTSAFENPSKFKLLVDKNIPEFITVHKAIMESAIEKVLKTLLNPENHDKQIMISILKKDAGSDFPEEQIQLIIRVMSDKQTEMTWKEDWHESVDISGTKKDMLPIEWLETKNQLRHLNGNLYILSKESRVIGSEIHIPLR</sequence>
<dbReference type="Proteomes" id="UP001195483">
    <property type="component" value="Unassembled WGS sequence"/>
</dbReference>
<proteinExistence type="predicted"/>
<evidence type="ECO:0000313" key="2">
    <source>
        <dbReference type="EMBL" id="KAK3584191.1"/>
    </source>
</evidence>
<feature type="coiled-coil region" evidence="1">
    <location>
        <begin position="13"/>
        <end position="54"/>
    </location>
</feature>
<reference evidence="2" key="1">
    <citation type="journal article" date="2021" name="Genome Biol. Evol.">
        <title>A High-Quality Reference Genome for a Parasitic Bivalve with Doubly Uniparental Inheritance (Bivalvia: Unionida).</title>
        <authorList>
            <person name="Smith C.H."/>
        </authorList>
    </citation>
    <scope>NUCLEOTIDE SEQUENCE</scope>
    <source>
        <strain evidence="2">CHS0354</strain>
    </source>
</reference>
<evidence type="ECO:0000256" key="1">
    <source>
        <dbReference type="SAM" id="Coils"/>
    </source>
</evidence>
<dbReference type="AlphaFoldDB" id="A0AAE0VNK0"/>
<dbReference type="EMBL" id="JAEAOA010002069">
    <property type="protein sequence ID" value="KAK3584191.1"/>
    <property type="molecule type" value="Genomic_DNA"/>
</dbReference>
<keyword evidence="3" id="KW-1185">Reference proteome</keyword>
<reference evidence="2" key="3">
    <citation type="submission" date="2023-05" db="EMBL/GenBank/DDBJ databases">
        <authorList>
            <person name="Smith C.H."/>
        </authorList>
    </citation>
    <scope>NUCLEOTIDE SEQUENCE</scope>
    <source>
        <strain evidence="2">CHS0354</strain>
        <tissue evidence="2">Mantle</tissue>
    </source>
</reference>
<name>A0AAE0VNK0_9BIVA</name>
<protein>
    <submittedName>
        <fullName evidence="2">Uncharacterized protein</fullName>
    </submittedName>
</protein>
<comment type="caution">
    <text evidence="2">The sequence shown here is derived from an EMBL/GenBank/DDBJ whole genome shotgun (WGS) entry which is preliminary data.</text>
</comment>
<accession>A0AAE0VNK0</accession>
<organism evidence="2 3">
    <name type="scientific">Potamilus streckersoni</name>
    <dbReference type="NCBI Taxonomy" id="2493646"/>
    <lineage>
        <taxon>Eukaryota</taxon>
        <taxon>Metazoa</taxon>
        <taxon>Spiralia</taxon>
        <taxon>Lophotrochozoa</taxon>
        <taxon>Mollusca</taxon>
        <taxon>Bivalvia</taxon>
        <taxon>Autobranchia</taxon>
        <taxon>Heteroconchia</taxon>
        <taxon>Palaeoheterodonta</taxon>
        <taxon>Unionida</taxon>
        <taxon>Unionoidea</taxon>
        <taxon>Unionidae</taxon>
        <taxon>Ambleminae</taxon>
        <taxon>Lampsilini</taxon>
        <taxon>Potamilus</taxon>
    </lineage>
</organism>
<gene>
    <name evidence="2" type="ORF">CHS0354_035272</name>
</gene>
<evidence type="ECO:0000313" key="3">
    <source>
        <dbReference type="Proteomes" id="UP001195483"/>
    </source>
</evidence>